<evidence type="ECO:0000313" key="5">
    <source>
        <dbReference type="EMBL" id="CAF4290428.1"/>
    </source>
</evidence>
<dbReference type="Proteomes" id="UP000682733">
    <property type="component" value="Unassembled WGS sequence"/>
</dbReference>
<feature type="non-terminal residue" evidence="3">
    <location>
        <position position="83"/>
    </location>
</feature>
<accession>A0A815KP76</accession>
<evidence type="ECO:0000313" key="2">
    <source>
        <dbReference type="EMBL" id="CAF0881879.1"/>
    </source>
</evidence>
<evidence type="ECO:0000313" key="6">
    <source>
        <dbReference type="Proteomes" id="UP000663829"/>
    </source>
</evidence>
<proteinExistence type="predicted"/>
<organism evidence="3 6">
    <name type="scientific">Didymodactylos carnosus</name>
    <dbReference type="NCBI Taxonomy" id="1234261"/>
    <lineage>
        <taxon>Eukaryota</taxon>
        <taxon>Metazoa</taxon>
        <taxon>Spiralia</taxon>
        <taxon>Gnathifera</taxon>
        <taxon>Rotifera</taxon>
        <taxon>Eurotatoria</taxon>
        <taxon>Bdelloidea</taxon>
        <taxon>Philodinida</taxon>
        <taxon>Philodinidae</taxon>
        <taxon>Didymodactylos</taxon>
    </lineage>
</organism>
<gene>
    <name evidence="3" type="ORF">GPM918_LOCUS33042</name>
    <name evidence="2" type="ORF">OVA965_LOCUS8662</name>
    <name evidence="5" type="ORF">SRO942_LOCUS33720</name>
    <name evidence="4" type="ORF">TMI583_LOCUS8658</name>
</gene>
<dbReference type="Proteomes" id="UP000677228">
    <property type="component" value="Unassembled WGS sequence"/>
</dbReference>
<dbReference type="EMBL" id="CAJOBC010082696">
    <property type="protein sequence ID" value="CAF4290428.1"/>
    <property type="molecule type" value="Genomic_DNA"/>
</dbReference>
<keyword evidence="6" id="KW-1185">Reference proteome</keyword>
<dbReference type="EMBL" id="CAJNOQ010017279">
    <property type="protein sequence ID" value="CAF1396232.1"/>
    <property type="molecule type" value="Genomic_DNA"/>
</dbReference>
<name>A0A815KP76_9BILA</name>
<evidence type="ECO:0000256" key="1">
    <source>
        <dbReference type="SAM" id="MobiDB-lite"/>
    </source>
</evidence>
<sequence length="83" mass="9550">EYILHGPRETTIVSTEGSLNELQQFYSDDSSLYRQQRAKSSVEDNQIHNELCRLPEHLITEIQLHTPTGSGQRIQRQVENASK</sequence>
<dbReference type="EMBL" id="CAJNOK010002957">
    <property type="protein sequence ID" value="CAF0881879.1"/>
    <property type="molecule type" value="Genomic_DNA"/>
</dbReference>
<dbReference type="Proteomes" id="UP000681722">
    <property type="component" value="Unassembled WGS sequence"/>
</dbReference>
<evidence type="ECO:0000313" key="3">
    <source>
        <dbReference type="EMBL" id="CAF1396232.1"/>
    </source>
</evidence>
<dbReference type="Proteomes" id="UP000663829">
    <property type="component" value="Unassembled WGS sequence"/>
</dbReference>
<reference evidence="3" key="1">
    <citation type="submission" date="2021-02" db="EMBL/GenBank/DDBJ databases">
        <authorList>
            <person name="Nowell W R."/>
        </authorList>
    </citation>
    <scope>NUCLEOTIDE SEQUENCE</scope>
</reference>
<protein>
    <submittedName>
        <fullName evidence="3">Uncharacterized protein</fullName>
    </submittedName>
</protein>
<feature type="region of interest" description="Disordered" evidence="1">
    <location>
        <begin position="63"/>
        <end position="83"/>
    </location>
</feature>
<dbReference type="EMBL" id="CAJOBA010002958">
    <property type="protein sequence ID" value="CAF3665474.1"/>
    <property type="molecule type" value="Genomic_DNA"/>
</dbReference>
<dbReference type="AlphaFoldDB" id="A0A815KP76"/>
<comment type="caution">
    <text evidence="3">The sequence shown here is derived from an EMBL/GenBank/DDBJ whole genome shotgun (WGS) entry which is preliminary data.</text>
</comment>
<evidence type="ECO:0000313" key="4">
    <source>
        <dbReference type="EMBL" id="CAF3665474.1"/>
    </source>
</evidence>